<gene>
    <name evidence="5" type="ORF">HIJ39_15980</name>
</gene>
<dbReference type="InterPro" id="IPR017871">
    <property type="entry name" value="ABC_transporter-like_CS"/>
</dbReference>
<dbReference type="GO" id="GO:0016887">
    <property type="term" value="F:ATP hydrolysis activity"/>
    <property type="evidence" value="ECO:0007669"/>
    <property type="project" value="InterPro"/>
</dbReference>
<dbReference type="FunFam" id="3.40.50.300:FF:000421">
    <property type="entry name" value="Branched-chain amino acid ABC transporter ATP-binding protein"/>
    <property type="match status" value="1"/>
</dbReference>
<evidence type="ECO:0000313" key="6">
    <source>
        <dbReference type="Proteomes" id="UP000533476"/>
    </source>
</evidence>
<dbReference type="SMART" id="SM00382">
    <property type="entry name" value="AAA"/>
    <property type="match status" value="1"/>
</dbReference>
<evidence type="ECO:0000256" key="3">
    <source>
        <dbReference type="ARBA" id="ARBA00022840"/>
    </source>
</evidence>
<evidence type="ECO:0000256" key="1">
    <source>
        <dbReference type="ARBA" id="ARBA00022448"/>
    </source>
</evidence>
<comment type="caution">
    <text evidence="5">The sequence shown here is derived from an EMBL/GenBank/DDBJ whole genome shotgun (WGS) entry which is preliminary data.</text>
</comment>
<keyword evidence="6" id="KW-1185">Reference proteome</keyword>
<feature type="domain" description="ABC transporter" evidence="4">
    <location>
        <begin position="9"/>
        <end position="250"/>
    </location>
</feature>
<dbReference type="CDD" id="cd03219">
    <property type="entry name" value="ABC_Mj1267_LivG_branched"/>
    <property type="match status" value="1"/>
</dbReference>
<dbReference type="AlphaFoldDB" id="A0A7Y0Q3S1"/>
<dbReference type="Proteomes" id="UP000533476">
    <property type="component" value="Unassembled WGS sequence"/>
</dbReference>
<dbReference type="GO" id="GO:1903806">
    <property type="term" value="P:L-isoleucine import across plasma membrane"/>
    <property type="evidence" value="ECO:0007669"/>
    <property type="project" value="TreeGrafter"/>
</dbReference>
<dbReference type="PROSITE" id="PS00211">
    <property type="entry name" value="ABC_TRANSPORTER_1"/>
    <property type="match status" value="1"/>
</dbReference>
<dbReference type="EMBL" id="JABBVZ010000068">
    <property type="protein sequence ID" value="NMP23837.1"/>
    <property type="molecule type" value="Genomic_DNA"/>
</dbReference>
<dbReference type="Gene3D" id="3.40.50.300">
    <property type="entry name" value="P-loop containing nucleotide triphosphate hydrolases"/>
    <property type="match status" value="1"/>
</dbReference>
<dbReference type="GO" id="GO:0005524">
    <property type="term" value="F:ATP binding"/>
    <property type="evidence" value="ECO:0007669"/>
    <property type="project" value="UniProtKB-KW"/>
</dbReference>
<dbReference type="PROSITE" id="PS50893">
    <property type="entry name" value="ABC_TRANSPORTER_2"/>
    <property type="match status" value="1"/>
</dbReference>
<dbReference type="GO" id="GO:0005304">
    <property type="term" value="F:L-valine transmembrane transporter activity"/>
    <property type="evidence" value="ECO:0007669"/>
    <property type="project" value="TreeGrafter"/>
</dbReference>
<dbReference type="GO" id="GO:0042941">
    <property type="term" value="P:D-alanine transmembrane transport"/>
    <property type="evidence" value="ECO:0007669"/>
    <property type="project" value="TreeGrafter"/>
</dbReference>
<evidence type="ECO:0000256" key="2">
    <source>
        <dbReference type="ARBA" id="ARBA00022741"/>
    </source>
</evidence>
<dbReference type="GO" id="GO:0015188">
    <property type="term" value="F:L-isoleucine transmembrane transporter activity"/>
    <property type="evidence" value="ECO:0007669"/>
    <property type="project" value="TreeGrafter"/>
</dbReference>
<dbReference type="Pfam" id="PF00005">
    <property type="entry name" value="ABC_tran"/>
    <property type="match status" value="1"/>
</dbReference>
<dbReference type="PANTHER" id="PTHR45772:SF7">
    <property type="entry name" value="AMINO ACID ABC TRANSPORTER ATP-BINDING PROTEIN"/>
    <property type="match status" value="1"/>
</dbReference>
<dbReference type="InterPro" id="IPR003593">
    <property type="entry name" value="AAA+_ATPase"/>
</dbReference>
<dbReference type="InterPro" id="IPR027417">
    <property type="entry name" value="P-loop_NTPase"/>
</dbReference>
<sequence>MELTTAASLTTTGLTRRFGNFTAVDDVNMTVGEGEIRAVIGPNGAGKTTLFNLLTGHLRPTAGEVRLGNQVISGRRAHEVAQHGITRAFQTTNIFPSMTVHENVVTALLGVSHASLRFWTPASDHLEKAADEVLDLVGIYDQRSRQAGILAHGDQRALELAIALAPSPKILLLDEPTAGMSPYETQRSVELLRKIWRELKLTIILSEHDMEVVFGLAQQVTVLVSGRVLADGEPSAVRSNREVISAYLGGVEE</sequence>
<organism evidence="5 6">
    <name type="scientific">Sulfobacillus harzensis</name>
    <dbReference type="NCBI Taxonomy" id="2729629"/>
    <lineage>
        <taxon>Bacteria</taxon>
        <taxon>Bacillati</taxon>
        <taxon>Bacillota</taxon>
        <taxon>Clostridia</taxon>
        <taxon>Eubacteriales</taxon>
        <taxon>Clostridiales Family XVII. Incertae Sedis</taxon>
        <taxon>Sulfobacillus</taxon>
    </lineage>
</organism>
<proteinExistence type="predicted"/>
<dbReference type="Pfam" id="PF12399">
    <property type="entry name" value="BCA_ABC_TP_C"/>
    <property type="match status" value="1"/>
</dbReference>
<reference evidence="5 6" key="1">
    <citation type="submission" date="2020-04" db="EMBL/GenBank/DDBJ databases">
        <authorList>
            <person name="Zhang R."/>
            <person name="Schippers A."/>
        </authorList>
    </citation>
    <scope>NUCLEOTIDE SEQUENCE [LARGE SCALE GENOMIC DNA]</scope>
    <source>
        <strain evidence="5 6">DSM 109850</strain>
    </source>
</reference>
<protein>
    <submittedName>
        <fullName evidence="5">ABC transporter ATP-binding protein</fullName>
    </submittedName>
</protein>
<keyword evidence="2" id="KW-0547">Nucleotide-binding</keyword>
<dbReference type="InterPro" id="IPR032823">
    <property type="entry name" value="BCA_ABC_TP_C"/>
</dbReference>
<accession>A0A7Y0Q3S1</accession>
<evidence type="ECO:0000259" key="4">
    <source>
        <dbReference type="PROSITE" id="PS50893"/>
    </source>
</evidence>
<dbReference type="GO" id="GO:0015192">
    <property type="term" value="F:L-phenylalanine transmembrane transporter activity"/>
    <property type="evidence" value="ECO:0007669"/>
    <property type="project" value="TreeGrafter"/>
</dbReference>
<dbReference type="GO" id="GO:1903805">
    <property type="term" value="P:L-valine import across plasma membrane"/>
    <property type="evidence" value="ECO:0007669"/>
    <property type="project" value="TreeGrafter"/>
</dbReference>
<dbReference type="InterPro" id="IPR003439">
    <property type="entry name" value="ABC_transporter-like_ATP-bd"/>
</dbReference>
<dbReference type="RefSeq" id="WP_169101446.1">
    <property type="nucleotide sequence ID" value="NZ_JABBVZ010000068.1"/>
</dbReference>
<name>A0A7Y0Q3S1_9FIRM</name>
<dbReference type="SUPFAM" id="SSF52540">
    <property type="entry name" value="P-loop containing nucleoside triphosphate hydrolases"/>
    <property type="match status" value="1"/>
</dbReference>
<keyword evidence="1" id="KW-0813">Transport</keyword>
<keyword evidence="3 5" id="KW-0067">ATP-binding</keyword>
<dbReference type="GO" id="GO:0015808">
    <property type="term" value="P:L-alanine transport"/>
    <property type="evidence" value="ECO:0007669"/>
    <property type="project" value="TreeGrafter"/>
</dbReference>
<dbReference type="GO" id="GO:0005886">
    <property type="term" value="C:plasma membrane"/>
    <property type="evidence" value="ECO:0007669"/>
    <property type="project" value="TreeGrafter"/>
</dbReference>
<dbReference type="InterPro" id="IPR051120">
    <property type="entry name" value="ABC_AA/LPS_Transport"/>
</dbReference>
<dbReference type="PANTHER" id="PTHR45772">
    <property type="entry name" value="CONSERVED COMPONENT OF ABC TRANSPORTER FOR NATURAL AMINO ACIDS-RELATED"/>
    <property type="match status" value="1"/>
</dbReference>
<evidence type="ECO:0000313" key="5">
    <source>
        <dbReference type="EMBL" id="NMP23837.1"/>
    </source>
</evidence>